<keyword evidence="9 10" id="KW-0326">Glycosidase</keyword>
<organism evidence="12 13">
    <name type="scientific">Lacticaseibacillus mingshuiensis</name>
    <dbReference type="NCBI Taxonomy" id="2799574"/>
    <lineage>
        <taxon>Bacteria</taxon>
        <taxon>Bacillati</taxon>
        <taxon>Bacillota</taxon>
        <taxon>Bacilli</taxon>
        <taxon>Lactobacillales</taxon>
        <taxon>Lactobacillaceae</taxon>
        <taxon>Lacticaseibacillus</taxon>
    </lineage>
</organism>
<comment type="caution">
    <text evidence="10">Lacks conserved residue(s) required for the propagation of feature annotation.</text>
</comment>
<dbReference type="RefSeq" id="WP_203626049.1">
    <property type="nucleotide sequence ID" value="NZ_BOLQ01000001.1"/>
</dbReference>
<keyword evidence="7" id="KW-0411">Iron-sulfur</keyword>
<evidence type="ECO:0000256" key="4">
    <source>
        <dbReference type="ARBA" id="ARBA00022763"/>
    </source>
</evidence>
<comment type="cofactor">
    <cofactor evidence="10">
        <name>[4Fe-4S] cluster</name>
        <dbReference type="ChEBI" id="CHEBI:49883"/>
    </cofactor>
    <text evidence="10">Binds 1 [4Fe-4S] cluster.</text>
</comment>
<reference evidence="13" key="1">
    <citation type="journal article" date="2019" name="Int. J. Syst. Evol. Microbiol.">
        <title>The Global Catalogue of Microorganisms (GCM) 10K type strain sequencing project: providing services to taxonomists for standard genome sequencing and annotation.</title>
        <authorList>
            <consortium name="The Broad Institute Genomics Platform"/>
            <consortium name="The Broad Institute Genome Sequencing Center for Infectious Disease"/>
            <person name="Wu L."/>
            <person name="Ma J."/>
        </authorList>
    </citation>
    <scope>NUCLEOTIDE SEQUENCE [LARGE SCALE GENOMIC DNA]</scope>
    <source>
        <strain evidence="13">CCM 8980</strain>
    </source>
</reference>
<name>A0ABW4CD74_9LACO</name>
<dbReference type="Proteomes" id="UP001597196">
    <property type="component" value="Unassembled WGS sequence"/>
</dbReference>
<keyword evidence="13" id="KW-1185">Reference proteome</keyword>
<comment type="caution">
    <text evidence="12">The sequence shown here is derived from an EMBL/GenBank/DDBJ whole genome shotgun (WGS) entry which is preliminary data.</text>
</comment>
<protein>
    <recommendedName>
        <fullName evidence="10">Endonuclease III</fullName>
        <ecNumber evidence="10">4.2.99.18</ecNumber>
    </recommendedName>
    <alternativeName>
        <fullName evidence="10">DNA-(apurinic or apyrimidinic site) lyase</fullName>
    </alternativeName>
</protein>
<dbReference type="Pfam" id="PF00633">
    <property type="entry name" value="HHH"/>
    <property type="match status" value="1"/>
</dbReference>
<evidence type="ECO:0000256" key="1">
    <source>
        <dbReference type="ARBA" id="ARBA00008343"/>
    </source>
</evidence>
<dbReference type="SUPFAM" id="SSF48150">
    <property type="entry name" value="DNA-glycosylase"/>
    <property type="match status" value="1"/>
</dbReference>
<keyword evidence="6" id="KW-0408">Iron</keyword>
<evidence type="ECO:0000256" key="5">
    <source>
        <dbReference type="ARBA" id="ARBA00022801"/>
    </source>
</evidence>
<evidence type="ECO:0000313" key="13">
    <source>
        <dbReference type="Proteomes" id="UP001597196"/>
    </source>
</evidence>
<dbReference type="EC" id="4.2.99.18" evidence="10"/>
<keyword evidence="8 10" id="KW-0234">DNA repair</keyword>
<comment type="catalytic activity">
    <reaction evidence="10">
        <text>2'-deoxyribonucleotide-(2'-deoxyribose 5'-phosphate)-2'-deoxyribonucleotide-DNA = a 3'-end 2'-deoxyribonucleotide-(2,3-dehydro-2,3-deoxyribose 5'-phosphate)-DNA + a 5'-end 5'-phospho-2'-deoxyribonucleoside-DNA + H(+)</text>
        <dbReference type="Rhea" id="RHEA:66592"/>
        <dbReference type="Rhea" id="RHEA-COMP:13180"/>
        <dbReference type="Rhea" id="RHEA-COMP:16897"/>
        <dbReference type="Rhea" id="RHEA-COMP:17067"/>
        <dbReference type="ChEBI" id="CHEBI:15378"/>
        <dbReference type="ChEBI" id="CHEBI:136412"/>
        <dbReference type="ChEBI" id="CHEBI:157695"/>
        <dbReference type="ChEBI" id="CHEBI:167181"/>
        <dbReference type="EC" id="4.2.99.18"/>
    </reaction>
</comment>
<feature type="domain" description="HhH-GPD" evidence="11">
    <location>
        <begin position="38"/>
        <end position="186"/>
    </location>
</feature>
<evidence type="ECO:0000256" key="9">
    <source>
        <dbReference type="ARBA" id="ARBA00023295"/>
    </source>
</evidence>
<sequence length="218" mass="23792">MTVAQARTLMGLVLKLYPDAQPTLNAESPFQILVAVMLSAQTTDVAVNACTPALFQAYPTPAAMAAATPAALEAYIDRLGLYHNKAKYLQALSAALVDQFGGVVPQTYAELTQLPGVGRKTATVVRTDAFGVPGIAVDTHVSRIIKGFGLVPQRATPTQIQAYLEHLMPPDTWINLHRALIRLGREWLSARRPELPPGADWQAFADYYRPLQRRATNE</sequence>
<evidence type="ECO:0000256" key="6">
    <source>
        <dbReference type="ARBA" id="ARBA00023004"/>
    </source>
</evidence>
<proteinExistence type="inferred from homology"/>
<dbReference type="EMBL" id="JBHTOC010000001">
    <property type="protein sequence ID" value="MFD1428727.1"/>
    <property type="molecule type" value="Genomic_DNA"/>
</dbReference>
<evidence type="ECO:0000313" key="12">
    <source>
        <dbReference type="EMBL" id="MFD1428727.1"/>
    </source>
</evidence>
<dbReference type="PANTHER" id="PTHR10359">
    <property type="entry name" value="A/G-SPECIFIC ADENINE GLYCOSYLASE/ENDONUCLEASE III"/>
    <property type="match status" value="1"/>
</dbReference>
<dbReference type="Pfam" id="PF00730">
    <property type="entry name" value="HhH-GPD"/>
    <property type="match status" value="1"/>
</dbReference>
<comment type="function">
    <text evidence="10">DNA repair enzyme that has both DNA N-glycosylase activity and AP-lyase activity. The DNA N-glycosylase activity releases various damaged pyrimidines from DNA by cleaving the N-glycosidic bond, leaving an AP (apurinic/apyrimidinic) site. The AP-lyase activity cleaves the phosphodiester bond 3' to the AP site by a beta-elimination, leaving a 3'-terminal unsaturated sugar and a product with a terminal 5'-phosphate.</text>
</comment>
<dbReference type="CDD" id="cd00056">
    <property type="entry name" value="ENDO3c"/>
    <property type="match status" value="1"/>
</dbReference>
<accession>A0ABW4CD74</accession>
<evidence type="ECO:0000256" key="8">
    <source>
        <dbReference type="ARBA" id="ARBA00023204"/>
    </source>
</evidence>
<dbReference type="SMART" id="SM00478">
    <property type="entry name" value="ENDO3c"/>
    <property type="match status" value="1"/>
</dbReference>
<dbReference type="Gene3D" id="1.10.1670.10">
    <property type="entry name" value="Helix-hairpin-Helix base-excision DNA repair enzymes (C-terminal)"/>
    <property type="match status" value="1"/>
</dbReference>
<keyword evidence="4 10" id="KW-0227">DNA damage</keyword>
<evidence type="ECO:0000256" key="3">
    <source>
        <dbReference type="ARBA" id="ARBA00022723"/>
    </source>
</evidence>
<evidence type="ECO:0000259" key="11">
    <source>
        <dbReference type="SMART" id="SM00478"/>
    </source>
</evidence>
<evidence type="ECO:0000256" key="7">
    <source>
        <dbReference type="ARBA" id="ARBA00023014"/>
    </source>
</evidence>
<keyword evidence="10" id="KW-0238">DNA-binding</keyword>
<evidence type="ECO:0000256" key="10">
    <source>
        <dbReference type="HAMAP-Rule" id="MF_00942"/>
    </source>
</evidence>
<keyword evidence="3" id="KW-0479">Metal-binding</keyword>
<gene>
    <name evidence="10 12" type="primary">nth</name>
    <name evidence="12" type="ORF">ACFQ4P_00510</name>
</gene>
<dbReference type="InterPro" id="IPR023170">
    <property type="entry name" value="HhH_base_excis_C"/>
</dbReference>
<dbReference type="HAMAP" id="MF_00942">
    <property type="entry name" value="Nth"/>
    <property type="match status" value="1"/>
</dbReference>
<keyword evidence="12" id="KW-0255">Endonuclease</keyword>
<evidence type="ECO:0000256" key="2">
    <source>
        <dbReference type="ARBA" id="ARBA00022485"/>
    </source>
</evidence>
<dbReference type="InterPro" id="IPR000445">
    <property type="entry name" value="HhH_motif"/>
</dbReference>
<keyword evidence="5 10" id="KW-0378">Hydrolase</keyword>
<keyword evidence="12" id="KW-0540">Nuclease</keyword>
<dbReference type="InterPro" id="IPR005759">
    <property type="entry name" value="Nth"/>
</dbReference>
<keyword evidence="10 12" id="KW-0456">Lyase</keyword>
<dbReference type="PIRSF" id="PIRSF001435">
    <property type="entry name" value="Nth"/>
    <property type="match status" value="1"/>
</dbReference>
<comment type="similarity">
    <text evidence="1 10">Belongs to the Nth/MutY family.</text>
</comment>
<dbReference type="GO" id="GO:0140078">
    <property type="term" value="F:class I DNA-(apurinic or apyrimidinic site) endonuclease activity"/>
    <property type="evidence" value="ECO:0007669"/>
    <property type="project" value="UniProtKB-EC"/>
</dbReference>
<dbReference type="PANTHER" id="PTHR10359:SF18">
    <property type="entry name" value="ENDONUCLEASE III"/>
    <property type="match status" value="1"/>
</dbReference>
<dbReference type="InterPro" id="IPR011257">
    <property type="entry name" value="DNA_glycosylase"/>
</dbReference>
<dbReference type="Gene3D" id="1.10.340.30">
    <property type="entry name" value="Hypothetical protein, domain 2"/>
    <property type="match status" value="1"/>
</dbReference>
<dbReference type="InterPro" id="IPR003265">
    <property type="entry name" value="HhH-GPD_domain"/>
</dbReference>
<keyword evidence="2" id="KW-0004">4Fe-4S</keyword>